<proteinExistence type="predicted"/>
<dbReference type="EMBL" id="JTDE01003674">
    <property type="protein sequence ID" value="KAF7255780.1"/>
    <property type="molecule type" value="Genomic_DNA"/>
</dbReference>
<evidence type="ECO:0000313" key="2">
    <source>
        <dbReference type="Proteomes" id="UP000822476"/>
    </source>
</evidence>
<evidence type="ECO:0000313" key="1">
    <source>
        <dbReference type="EMBL" id="KAF7255780.1"/>
    </source>
</evidence>
<organism evidence="1 2">
    <name type="scientific">Paragonimus skrjabini miyazakii</name>
    <dbReference type="NCBI Taxonomy" id="59628"/>
    <lineage>
        <taxon>Eukaryota</taxon>
        <taxon>Metazoa</taxon>
        <taxon>Spiralia</taxon>
        <taxon>Lophotrochozoa</taxon>
        <taxon>Platyhelminthes</taxon>
        <taxon>Trematoda</taxon>
        <taxon>Digenea</taxon>
        <taxon>Plagiorchiida</taxon>
        <taxon>Troglotremata</taxon>
        <taxon>Troglotrematidae</taxon>
        <taxon>Paragonimus</taxon>
    </lineage>
</organism>
<keyword evidence="2" id="KW-1185">Reference proteome</keyword>
<accession>A0A8S9YRY0</accession>
<dbReference type="Proteomes" id="UP000822476">
    <property type="component" value="Unassembled WGS sequence"/>
</dbReference>
<comment type="caution">
    <text evidence="1">The sequence shown here is derived from an EMBL/GenBank/DDBJ whole genome shotgun (WGS) entry which is preliminary data.</text>
</comment>
<gene>
    <name evidence="1" type="ORF">EG68_07762</name>
</gene>
<name>A0A8S9YRY0_9TREM</name>
<reference evidence="1" key="1">
    <citation type="submission" date="2019-07" db="EMBL/GenBank/DDBJ databases">
        <title>Annotation for the trematode Paragonimus miyazaki's.</title>
        <authorList>
            <person name="Choi Y.-J."/>
        </authorList>
    </citation>
    <scope>NUCLEOTIDE SEQUENCE</scope>
    <source>
        <strain evidence="1">Japan</strain>
    </source>
</reference>
<sequence>MQYLGHENIGTSLLREIHGTNLAVSIVLNQLSSNRFLNAGRLFCSSQKQQLKRHQISKSAGAATRNPHDQNLRYQDAIQDLDLNQTVCRNTIHTGDRRYNEQCGAMN</sequence>
<dbReference type="AlphaFoldDB" id="A0A8S9YRY0"/>
<protein>
    <submittedName>
        <fullName evidence="1">Uncharacterized protein</fullName>
    </submittedName>
</protein>